<sequence>MNSKDVVLSFWNAMKTNDFAKASEWLSLDFEGFWPQSGELILGRDNFVAINAHYPANGHWLFNIHSVVCEGDSVVTDVSITDGVQKARAITFHTVENGLITKQKEFWPDEMPLQAWRAQWVKIVSNQPRT</sequence>
<dbReference type="InterPro" id="IPR037401">
    <property type="entry name" value="SnoaL-like"/>
</dbReference>
<dbReference type="AlphaFoldDB" id="A0ABD7FRU3"/>
<dbReference type="Pfam" id="PF12680">
    <property type="entry name" value="SnoaL_2"/>
    <property type="match status" value="1"/>
</dbReference>
<dbReference type="Gene3D" id="3.10.450.50">
    <property type="match status" value="1"/>
</dbReference>
<dbReference type="RefSeq" id="WP_113611340.1">
    <property type="nucleotide sequence ID" value="NZ_CAWQMY010000021.1"/>
</dbReference>
<comment type="caution">
    <text evidence="2">The sequence shown here is derived from an EMBL/GenBank/DDBJ whole genome shotgun (WGS) entry which is preliminary data.</text>
</comment>
<proteinExistence type="predicted"/>
<dbReference type="Proteomes" id="UP000252199">
    <property type="component" value="Unassembled WGS sequence"/>
</dbReference>
<dbReference type="InterPro" id="IPR032710">
    <property type="entry name" value="NTF2-like_dom_sf"/>
</dbReference>
<evidence type="ECO:0000313" key="2">
    <source>
        <dbReference type="EMBL" id="RBM61425.1"/>
    </source>
</evidence>
<evidence type="ECO:0000259" key="1">
    <source>
        <dbReference type="Pfam" id="PF12680"/>
    </source>
</evidence>
<evidence type="ECO:0000313" key="3">
    <source>
        <dbReference type="Proteomes" id="UP000252199"/>
    </source>
</evidence>
<reference evidence="2 3" key="1">
    <citation type="submission" date="2018-06" db="EMBL/GenBank/DDBJ databases">
        <title>Draft genome sequences of nine Vibrio sp. clinical isolates from across the United States representing the closest known relative of Vibrio cholerae.</title>
        <authorList>
            <person name="Islam M.T."/>
            <person name="Liang K."/>
            <person name="Im M.S."/>
            <person name="Winkjer J."/>
            <person name="Busby S."/>
            <person name="Batra D."/>
            <person name="Rowe L."/>
            <person name="Tarr C.L."/>
            <person name="Boucher Y."/>
        </authorList>
    </citation>
    <scope>NUCLEOTIDE SEQUENCE [LARGE SCALE GENOMIC DNA]</scope>
    <source>
        <strain evidence="2 3">2017V-1110</strain>
    </source>
</reference>
<protein>
    <submittedName>
        <fullName evidence="2">Nuclear transport factor 2 family protein</fullName>
    </submittedName>
</protein>
<gene>
    <name evidence="2" type="ORF">DLR72_17110</name>
</gene>
<organism evidence="2 3">
    <name type="scientific">Vibrio paracholerae</name>
    <dbReference type="NCBI Taxonomy" id="650003"/>
    <lineage>
        <taxon>Bacteria</taxon>
        <taxon>Pseudomonadati</taxon>
        <taxon>Pseudomonadota</taxon>
        <taxon>Gammaproteobacteria</taxon>
        <taxon>Vibrionales</taxon>
        <taxon>Vibrionaceae</taxon>
        <taxon>Vibrio</taxon>
    </lineage>
</organism>
<accession>A0ABD7FRU3</accession>
<feature type="domain" description="SnoaL-like" evidence="1">
    <location>
        <begin position="9"/>
        <end position="102"/>
    </location>
</feature>
<dbReference type="SUPFAM" id="SSF54427">
    <property type="entry name" value="NTF2-like"/>
    <property type="match status" value="1"/>
</dbReference>
<name>A0ABD7FRU3_9VIBR</name>
<dbReference type="EMBL" id="QKKU01000117">
    <property type="protein sequence ID" value="RBM61425.1"/>
    <property type="molecule type" value="Genomic_DNA"/>
</dbReference>